<reference evidence="6" key="2">
    <citation type="submission" date="2023-05" db="EMBL/GenBank/DDBJ databases">
        <authorList>
            <consortium name="Lawrence Berkeley National Laboratory"/>
            <person name="Steindorff A."/>
            <person name="Hensen N."/>
            <person name="Bonometti L."/>
            <person name="Westerberg I."/>
            <person name="Brannstrom I.O."/>
            <person name="Guillou S."/>
            <person name="Cros-Aarteil S."/>
            <person name="Calhoun S."/>
            <person name="Haridas S."/>
            <person name="Kuo A."/>
            <person name="Mondo S."/>
            <person name="Pangilinan J."/>
            <person name="Riley R."/>
            <person name="Labutti K."/>
            <person name="Andreopoulos B."/>
            <person name="Lipzen A."/>
            <person name="Chen C."/>
            <person name="Yanf M."/>
            <person name="Daum C."/>
            <person name="Ng V."/>
            <person name="Clum A."/>
            <person name="Ohm R."/>
            <person name="Martin F."/>
            <person name="Silar P."/>
            <person name="Natvig D."/>
            <person name="Lalanne C."/>
            <person name="Gautier V."/>
            <person name="Ament-Velasquez S.L."/>
            <person name="Kruys A."/>
            <person name="Hutchinson M.I."/>
            <person name="Powell A.J."/>
            <person name="Barry K."/>
            <person name="Miller A.N."/>
            <person name="Grigoriev I.V."/>
            <person name="Debuchy R."/>
            <person name="Gladieux P."/>
            <person name="Thoren M.H."/>
            <person name="Johannesson H."/>
        </authorList>
    </citation>
    <scope>NUCLEOTIDE SEQUENCE</scope>
    <source>
        <strain evidence="6">PSN309</strain>
    </source>
</reference>
<evidence type="ECO:0000256" key="1">
    <source>
        <dbReference type="ARBA" id="ARBA00009333"/>
    </source>
</evidence>
<accession>A0AAN6WUS2</accession>
<evidence type="ECO:0000259" key="5">
    <source>
        <dbReference type="Pfam" id="PF07992"/>
    </source>
</evidence>
<dbReference type="InterPro" id="IPR050097">
    <property type="entry name" value="Ferredoxin-NADP_redctase_2"/>
</dbReference>
<comment type="similarity">
    <text evidence="1">Belongs to the class-II pyridine nucleotide-disulfide oxidoreductase family.</text>
</comment>
<name>A0AAN6WUS2_9PEZI</name>
<comment type="caution">
    <text evidence="6">The sequence shown here is derived from an EMBL/GenBank/DDBJ whole genome shotgun (WGS) entry which is preliminary data.</text>
</comment>
<keyword evidence="7" id="KW-1185">Reference proteome</keyword>
<dbReference type="Proteomes" id="UP001302126">
    <property type="component" value="Unassembled WGS sequence"/>
</dbReference>
<gene>
    <name evidence="6" type="ORF">QBC35DRAFT_495517</name>
</gene>
<sequence length="494" mass="55069">MQVTPFMTQNVDIGVRPGQRDGYPPHIRESFLSFFIKPLVFSGTHARKNRIVAAYFSLSLYASHSLCFFCFFEPFLSFWQRFEESPRRKATIMHSPRPFWAVFLLSALSSVLASVLPAKPLQQPDFDAVIVGGGPAGLSALSGLARVRRKALLIDSGEYRNAPAKTVHDSLGFDGVTNRYYRWLAREQISQYGTVAMTNGTVVEVKRVDTKESGWHSFFRVKTVHGGEVTARKVVLATGLRDVLPDTPGVKENWGDRIFHCPWCDGTELADEALGLLGGSLEVVPNMVREVLTLNTDLVAFTNGTDGEETRMKMGRWGGFLGLHNVVVDDRRIKRIVRVQGDYGDFDTFEKKEGGVFRVDFEEGEAVYRDGFLTAFPTEQRSRLGVDLGVKIVAGGMWADEQHGFHTNVRGVYAVGDANADNSTNVPHALYTGKRAAVYLHLRLALEDGDRELNQSSATAFKMKKRDVELQARNLWDTMNGRPGELLYAGEFDG</sequence>
<dbReference type="InterPro" id="IPR023753">
    <property type="entry name" value="FAD/NAD-binding_dom"/>
</dbReference>
<evidence type="ECO:0000256" key="4">
    <source>
        <dbReference type="SAM" id="Phobius"/>
    </source>
</evidence>
<dbReference type="PRINTS" id="PR00368">
    <property type="entry name" value="FADPNR"/>
</dbReference>
<keyword evidence="4" id="KW-0472">Membrane</keyword>
<proteinExistence type="inferred from homology"/>
<dbReference type="PANTHER" id="PTHR48105">
    <property type="entry name" value="THIOREDOXIN REDUCTASE 1-RELATED-RELATED"/>
    <property type="match status" value="1"/>
</dbReference>
<keyword evidence="4" id="KW-0812">Transmembrane</keyword>
<dbReference type="PRINTS" id="PR00469">
    <property type="entry name" value="PNDRDTASEII"/>
</dbReference>
<evidence type="ECO:0000256" key="2">
    <source>
        <dbReference type="ARBA" id="ARBA00022630"/>
    </source>
</evidence>
<feature type="transmembrane region" description="Helical" evidence="4">
    <location>
        <begin position="58"/>
        <end position="79"/>
    </location>
</feature>
<protein>
    <submittedName>
        <fullName evidence="6">Thioredoxin reductase</fullName>
    </submittedName>
</protein>
<organism evidence="6 7">
    <name type="scientific">Podospora australis</name>
    <dbReference type="NCBI Taxonomy" id="1536484"/>
    <lineage>
        <taxon>Eukaryota</taxon>
        <taxon>Fungi</taxon>
        <taxon>Dikarya</taxon>
        <taxon>Ascomycota</taxon>
        <taxon>Pezizomycotina</taxon>
        <taxon>Sordariomycetes</taxon>
        <taxon>Sordariomycetidae</taxon>
        <taxon>Sordariales</taxon>
        <taxon>Podosporaceae</taxon>
        <taxon>Podospora</taxon>
    </lineage>
</organism>
<reference evidence="6" key="1">
    <citation type="journal article" date="2023" name="Mol. Phylogenet. Evol.">
        <title>Genome-scale phylogeny and comparative genomics of the fungal order Sordariales.</title>
        <authorList>
            <person name="Hensen N."/>
            <person name="Bonometti L."/>
            <person name="Westerberg I."/>
            <person name="Brannstrom I.O."/>
            <person name="Guillou S."/>
            <person name="Cros-Aarteil S."/>
            <person name="Calhoun S."/>
            <person name="Haridas S."/>
            <person name="Kuo A."/>
            <person name="Mondo S."/>
            <person name="Pangilinan J."/>
            <person name="Riley R."/>
            <person name="LaButti K."/>
            <person name="Andreopoulos B."/>
            <person name="Lipzen A."/>
            <person name="Chen C."/>
            <person name="Yan M."/>
            <person name="Daum C."/>
            <person name="Ng V."/>
            <person name="Clum A."/>
            <person name="Steindorff A."/>
            <person name="Ohm R.A."/>
            <person name="Martin F."/>
            <person name="Silar P."/>
            <person name="Natvig D.O."/>
            <person name="Lalanne C."/>
            <person name="Gautier V."/>
            <person name="Ament-Velasquez S.L."/>
            <person name="Kruys A."/>
            <person name="Hutchinson M.I."/>
            <person name="Powell A.J."/>
            <person name="Barry K."/>
            <person name="Miller A.N."/>
            <person name="Grigoriev I.V."/>
            <person name="Debuchy R."/>
            <person name="Gladieux P."/>
            <person name="Hiltunen Thoren M."/>
            <person name="Johannesson H."/>
        </authorList>
    </citation>
    <scope>NUCLEOTIDE SEQUENCE</scope>
    <source>
        <strain evidence="6">PSN309</strain>
    </source>
</reference>
<dbReference type="SUPFAM" id="SSF51905">
    <property type="entry name" value="FAD/NAD(P)-binding domain"/>
    <property type="match status" value="1"/>
</dbReference>
<keyword evidence="3" id="KW-0560">Oxidoreductase</keyword>
<dbReference type="GO" id="GO:0097237">
    <property type="term" value="P:cellular response to toxic substance"/>
    <property type="evidence" value="ECO:0007669"/>
    <property type="project" value="UniProtKB-ARBA"/>
</dbReference>
<keyword evidence="2" id="KW-0285">Flavoprotein</keyword>
<dbReference type="Pfam" id="PF07992">
    <property type="entry name" value="Pyr_redox_2"/>
    <property type="match status" value="1"/>
</dbReference>
<feature type="domain" description="FAD/NAD(P)-binding" evidence="5">
    <location>
        <begin position="127"/>
        <end position="273"/>
    </location>
</feature>
<dbReference type="GO" id="GO:0016491">
    <property type="term" value="F:oxidoreductase activity"/>
    <property type="evidence" value="ECO:0007669"/>
    <property type="project" value="UniProtKB-KW"/>
</dbReference>
<dbReference type="Gene3D" id="3.50.50.60">
    <property type="entry name" value="FAD/NAD(P)-binding domain"/>
    <property type="match status" value="2"/>
</dbReference>
<evidence type="ECO:0000313" key="6">
    <source>
        <dbReference type="EMBL" id="KAK4188763.1"/>
    </source>
</evidence>
<evidence type="ECO:0000256" key="3">
    <source>
        <dbReference type="ARBA" id="ARBA00023002"/>
    </source>
</evidence>
<evidence type="ECO:0000313" key="7">
    <source>
        <dbReference type="Proteomes" id="UP001302126"/>
    </source>
</evidence>
<dbReference type="AlphaFoldDB" id="A0AAN6WUS2"/>
<keyword evidence="4" id="KW-1133">Transmembrane helix</keyword>
<dbReference type="InterPro" id="IPR036188">
    <property type="entry name" value="FAD/NAD-bd_sf"/>
</dbReference>
<dbReference type="EMBL" id="MU864384">
    <property type="protein sequence ID" value="KAK4188763.1"/>
    <property type="molecule type" value="Genomic_DNA"/>
</dbReference>